<evidence type="ECO:0000256" key="9">
    <source>
        <dbReference type="ARBA" id="ARBA00023136"/>
    </source>
</evidence>
<comment type="subcellular location">
    <subcellularLocation>
        <location evidence="1">Cell membrane</location>
        <topology evidence="1">Single-pass type I membrane protein</topology>
    </subcellularLocation>
</comment>
<dbReference type="InterPro" id="IPR001611">
    <property type="entry name" value="Leu-rich_rpt"/>
</dbReference>
<keyword evidence="11" id="KW-0325">Glycoprotein</keyword>
<keyword evidence="4" id="KW-0433">Leucine-rich repeat</keyword>
<dbReference type="Pfam" id="PF13855">
    <property type="entry name" value="LRR_8"/>
    <property type="match status" value="2"/>
</dbReference>
<dbReference type="GO" id="GO:0099402">
    <property type="term" value="P:plant organ development"/>
    <property type="evidence" value="ECO:0007669"/>
    <property type="project" value="UniProtKB-ARBA"/>
</dbReference>
<dbReference type="PRINTS" id="PR00019">
    <property type="entry name" value="LEURICHRPT"/>
</dbReference>
<keyword evidence="6 13" id="KW-0732">Signal</keyword>
<dbReference type="FunFam" id="3.80.10.10:FF:000095">
    <property type="entry name" value="LRR receptor-like serine/threonine-protein kinase GSO1"/>
    <property type="match status" value="1"/>
</dbReference>
<evidence type="ECO:0000256" key="7">
    <source>
        <dbReference type="ARBA" id="ARBA00022737"/>
    </source>
</evidence>
<dbReference type="PANTHER" id="PTHR48061:SF46">
    <property type="entry name" value="LEUCINE-RICH REPEAT-CONTAINING N-TERMINAL PLANT-TYPE DOMAIN-CONTAINING PROTEIN"/>
    <property type="match status" value="1"/>
</dbReference>
<dbReference type="InterPro" id="IPR046956">
    <property type="entry name" value="RLP23-like"/>
</dbReference>
<dbReference type="Proteomes" id="UP000027120">
    <property type="component" value="Unassembled WGS sequence"/>
</dbReference>
<dbReference type="InterPro" id="IPR003591">
    <property type="entry name" value="Leu-rich_rpt_typical-subtyp"/>
</dbReference>
<organism evidence="14 15">
    <name type="scientific">Citrus sinensis</name>
    <name type="common">Sweet orange</name>
    <name type="synonym">Citrus aurantium var. sinensis</name>
    <dbReference type="NCBI Taxonomy" id="2711"/>
    <lineage>
        <taxon>Eukaryota</taxon>
        <taxon>Viridiplantae</taxon>
        <taxon>Streptophyta</taxon>
        <taxon>Embryophyta</taxon>
        <taxon>Tracheophyta</taxon>
        <taxon>Spermatophyta</taxon>
        <taxon>Magnoliopsida</taxon>
        <taxon>eudicotyledons</taxon>
        <taxon>Gunneridae</taxon>
        <taxon>Pentapetalae</taxon>
        <taxon>rosids</taxon>
        <taxon>malvids</taxon>
        <taxon>Sapindales</taxon>
        <taxon>Rutaceae</taxon>
        <taxon>Aurantioideae</taxon>
        <taxon>Citrus</taxon>
    </lineage>
</organism>
<evidence type="ECO:0000313" key="14">
    <source>
        <dbReference type="EMBL" id="KDO61187.1"/>
    </source>
</evidence>
<dbReference type="SUPFAM" id="SSF52058">
    <property type="entry name" value="L domain-like"/>
    <property type="match status" value="1"/>
</dbReference>
<evidence type="ECO:0000256" key="11">
    <source>
        <dbReference type="ARBA" id="ARBA00023180"/>
    </source>
</evidence>
<keyword evidence="9 12" id="KW-0472">Membrane</keyword>
<evidence type="ECO:0000313" key="15">
    <source>
        <dbReference type="Proteomes" id="UP000027120"/>
    </source>
</evidence>
<evidence type="ECO:0000256" key="2">
    <source>
        <dbReference type="ARBA" id="ARBA00009592"/>
    </source>
</evidence>
<feature type="chain" id="PRO_5001637056" evidence="13">
    <location>
        <begin position="26"/>
        <end position="882"/>
    </location>
</feature>
<dbReference type="PANTHER" id="PTHR48061">
    <property type="entry name" value="LEUCINE-RICH REPEAT RECEPTOR PROTEIN KINASE EMS1-LIKE-RELATED"/>
    <property type="match status" value="1"/>
</dbReference>
<dbReference type="Gene3D" id="3.80.10.10">
    <property type="entry name" value="Ribonuclease Inhibitor"/>
    <property type="match status" value="5"/>
</dbReference>
<dbReference type="GO" id="GO:0005886">
    <property type="term" value="C:plasma membrane"/>
    <property type="evidence" value="ECO:0007669"/>
    <property type="project" value="UniProtKB-SubCell"/>
</dbReference>
<evidence type="ECO:0000256" key="4">
    <source>
        <dbReference type="ARBA" id="ARBA00022614"/>
    </source>
</evidence>
<dbReference type="AlphaFoldDB" id="A0A067FCP9"/>
<evidence type="ECO:0000256" key="12">
    <source>
        <dbReference type="SAM" id="Phobius"/>
    </source>
</evidence>
<name>A0A067FCP9_CITSI</name>
<evidence type="ECO:0000256" key="13">
    <source>
        <dbReference type="SAM" id="SignalP"/>
    </source>
</evidence>
<gene>
    <name evidence="14" type="ORF">CISIN_1g002771mg</name>
</gene>
<evidence type="ECO:0000256" key="10">
    <source>
        <dbReference type="ARBA" id="ARBA00023170"/>
    </source>
</evidence>
<feature type="signal peptide" evidence="13">
    <location>
        <begin position="1"/>
        <end position="25"/>
    </location>
</feature>
<feature type="transmembrane region" description="Helical" evidence="12">
    <location>
        <begin position="834"/>
        <end position="852"/>
    </location>
</feature>
<protein>
    <submittedName>
        <fullName evidence="14">Uncharacterized protein</fullName>
    </submittedName>
</protein>
<evidence type="ECO:0000256" key="5">
    <source>
        <dbReference type="ARBA" id="ARBA00022692"/>
    </source>
</evidence>
<dbReference type="SMART" id="SM00365">
    <property type="entry name" value="LRR_SD22"/>
    <property type="match status" value="5"/>
</dbReference>
<dbReference type="FunFam" id="3.80.10.10:FF:000111">
    <property type="entry name" value="LRR receptor-like serine/threonine-protein kinase ERECTA"/>
    <property type="match status" value="1"/>
</dbReference>
<dbReference type="eggNOG" id="KOG0619">
    <property type="taxonomic scope" value="Eukaryota"/>
</dbReference>
<evidence type="ECO:0000256" key="1">
    <source>
        <dbReference type="ARBA" id="ARBA00004251"/>
    </source>
</evidence>
<comment type="similarity">
    <text evidence="2">Belongs to the RLP family.</text>
</comment>
<dbReference type="FunFam" id="3.80.10.10:FF:000400">
    <property type="entry name" value="Nuclear pore complex protein NUP107"/>
    <property type="match status" value="1"/>
</dbReference>
<dbReference type="SMART" id="SM00369">
    <property type="entry name" value="LRR_TYP"/>
    <property type="match status" value="8"/>
</dbReference>
<evidence type="ECO:0000256" key="6">
    <source>
        <dbReference type="ARBA" id="ARBA00022729"/>
    </source>
</evidence>
<dbReference type="GO" id="GO:0009653">
    <property type="term" value="P:anatomical structure morphogenesis"/>
    <property type="evidence" value="ECO:0007669"/>
    <property type="project" value="UniProtKB-ARBA"/>
</dbReference>
<accession>A0A067FCP9</accession>
<keyword evidence="8 12" id="KW-1133">Transmembrane helix</keyword>
<dbReference type="FunFam" id="3.80.10.10:FF:000383">
    <property type="entry name" value="Leucine-rich repeat receptor protein kinase EMS1"/>
    <property type="match status" value="1"/>
</dbReference>
<dbReference type="SMR" id="A0A067FCP9"/>
<dbReference type="SUPFAM" id="SSF52047">
    <property type="entry name" value="RNI-like"/>
    <property type="match status" value="1"/>
</dbReference>
<dbReference type="InterPro" id="IPR032675">
    <property type="entry name" value="LRR_dom_sf"/>
</dbReference>
<evidence type="ECO:0000256" key="8">
    <source>
        <dbReference type="ARBA" id="ARBA00022989"/>
    </source>
</evidence>
<proteinExistence type="inferred from homology"/>
<keyword evidence="15" id="KW-1185">Reference proteome</keyword>
<reference evidence="14 15" key="1">
    <citation type="submission" date="2014-04" db="EMBL/GenBank/DDBJ databases">
        <authorList>
            <consortium name="International Citrus Genome Consortium"/>
            <person name="Gmitter F."/>
            <person name="Chen C."/>
            <person name="Farmerie W."/>
            <person name="Harkins T."/>
            <person name="Desany B."/>
            <person name="Mohiuddin M."/>
            <person name="Kodira C."/>
            <person name="Borodovsky M."/>
            <person name="Lomsadze A."/>
            <person name="Burns P."/>
            <person name="Jenkins J."/>
            <person name="Prochnik S."/>
            <person name="Shu S."/>
            <person name="Chapman J."/>
            <person name="Pitluck S."/>
            <person name="Schmutz J."/>
            <person name="Rokhsar D."/>
        </authorList>
    </citation>
    <scope>NUCLEOTIDE SEQUENCE</scope>
</reference>
<sequence>MGYLTQPYQLVICLQLSLLFFQCSAKLCSQEQSSALLQFKQLFSFAKTSSSQCDGYQQSYPKMKYWKEDADCCSSWDGVTCDMVTGQVIGLDLSCSWLHGSISSNSSLFFLPRLQKLNLGSNDFNYSKISSGFSQLRSLTLLNLSSSNFTGSIPPSLGNLTQLVYLDLSNNSFIGEIPNMFTNQSKLSYLNFGGNQLTGQIPSSVGELANLATVYLYFNSLKGTIPSRIFSLTSLKQVDFRHNQLSGSVPSSVYELVNLTRLDLSSNKLSGTVELYDFAKLKNLKWLVLSNNSLSLTTKLTVSSSFLNLSRLGLSACKISKFPVILKTQLQLEWLDLSENQIHGRVPGWMWDVGIHTLSYLDLSQNFLRSIKRLPWKNLKNLYLDSNLLRGRLLDLPPLMTIFSISNNYLTGEIPSSFCNLSSIQYLEMSNNSFSGQIPQCLVNSTVKFLDLRMNNFQGIIPQTYAKDCNLTFLKLNGNKLEGPLPPSLINCFSLHVIDVGNNNLSGEIPQCFGNSALKVFDMRMNRFNGSIPQMFAKSCDLRSLNLNGNQLEGPLSPSLINCRYLEVLDIGNNHINDTFPYWLEILPELRVLILRSNRFWGPIGNTKTRAPFSKLRILDLSHNQLTGVLPTRYLNNFRAMIHGENNSVTVEVKYLSLLNSSYYACYESIILTMKGIDLQLERVLTIFTTIDLSSNRFQGGIPAIVGKLNSLKGLNISHNNLTGGIPSSLANLTELESLDLSSNKLVGQIPMQMASLKSLSVLNLSHNQLEGPVPRGTQFNTFQNDSYAGNPGLCGFPLSESCDMDEAPDPSSPTSFHEGDDSPSWFDWKFAKMGYASGLVIGLSIAYMVFATGRPWWFVKMIEEKQATKVRRVSRRGRARR</sequence>
<evidence type="ECO:0000256" key="3">
    <source>
        <dbReference type="ARBA" id="ARBA00022475"/>
    </source>
</evidence>
<dbReference type="EMBL" id="KK784926">
    <property type="protein sequence ID" value="KDO61187.1"/>
    <property type="molecule type" value="Genomic_DNA"/>
</dbReference>
<keyword evidence="3" id="KW-1003">Cell membrane</keyword>
<keyword evidence="5 12" id="KW-0812">Transmembrane</keyword>
<keyword evidence="7" id="KW-0677">Repeat</keyword>
<dbReference type="PROSITE" id="PS51450">
    <property type="entry name" value="LRR"/>
    <property type="match status" value="2"/>
</dbReference>
<dbReference type="Pfam" id="PF00560">
    <property type="entry name" value="LRR_1"/>
    <property type="match status" value="10"/>
</dbReference>
<dbReference type="PaxDb" id="2711-XP_006470763.1"/>
<keyword evidence="10" id="KW-0675">Receptor</keyword>